<dbReference type="AlphaFoldDB" id="A0A131YU87"/>
<keyword evidence="1" id="KW-0732">Signal</keyword>
<evidence type="ECO:0000313" key="2">
    <source>
        <dbReference type="EMBL" id="JAP82112.1"/>
    </source>
</evidence>
<protein>
    <submittedName>
        <fullName evidence="2">28 kDa Metastriate family member</fullName>
    </submittedName>
</protein>
<feature type="signal peptide" evidence="1">
    <location>
        <begin position="1"/>
        <end position="21"/>
    </location>
</feature>
<feature type="chain" id="PRO_5007286010" evidence="1">
    <location>
        <begin position="22"/>
        <end position="212"/>
    </location>
</feature>
<dbReference type="EMBL" id="GEDV01006445">
    <property type="protein sequence ID" value="JAP82112.1"/>
    <property type="molecule type" value="Transcribed_RNA"/>
</dbReference>
<organism evidence="2">
    <name type="scientific">Rhipicephalus appendiculatus</name>
    <name type="common">Brown ear tick</name>
    <dbReference type="NCBI Taxonomy" id="34631"/>
    <lineage>
        <taxon>Eukaryota</taxon>
        <taxon>Metazoa</taxon>
        <taxon>Ecdysozoa</taxon>
        <taxon>Arthropoda</taxon>
        <taxon>Chelicerata</taxon>
        <taxon>Arachnida</taxon>
        <taxon>Acari</taxon>
        <taxon>Parasitiformes</taxon>
        <taxon>Ixodida</taxon>
        <taxon>Ixodoidea</taxon>
        <taxon>Ixodidae</taxon>
        <taxon>Rhipicephalinae</taxon>
        <taxon>Rhipicephalus</taxon>
        <taxon>Rhipicephalus</taxon>
    </lineage>
</organism>
<reference evidence="2" key="1">
    <citation type="journal article" date="2016" name="Ticks Tick Borne Dis.">
        <title>De novo assembly and annotation of the salivary gland transcriptome of Rhipicephalus appendiculatus male and female ticks during blood feeding.</title>
        <authorList>
            <person name="de Castro M.H."/>
            <person name="de Klerk D."/>
            <person name="Pienaar R."/>
            <person name="Latif A.A."/>
            <person name="Rees D.J."/>
            <person name="Mans B.J."/>
        </authorList>
    </citation>
    <scope>NUCLEOTIDE SEQUENCE</scope>
    <source>
        <tissue evidence="2">Salivary glands</tissue>
    </source>
</reference>
<sequence>MERVYFLLVLCTVFYAAPSSAKEHQGYMKLGENITVKAHVYYDHTFNNSSWRKKVITMESHFETIFKQIQENIHKMGAMINISVENVTYNNSFVVLNDSYINGTLTFESFLQFAQTMNFSRDSISYYFVGGEIDEFKKPTDELRTNKTFCTGNATVALVHTVPWPGFYMTAQKMTVLALGSMHPAYLDDKDKIELEKIFQKCPKGSERKARN</sequence>
<name>A0A131YU87_RHIAP</name>
<accession>A0A131YU87</accession>
<evidence type="ECO:0000256" key="1">
    <source>
        <dbReference type="SAM" id="SignalP"/>
    </source>
</evidence>
<proteinExistence type="predicted"/>